<dbReference type="GO" id="GO:0016779">
    <property type="term" value="F:nucleotidyltransferase activity"/>
    <property type="evidence" value="ECO:0007669"/>
    <property type="project" value="InterPro"/>
</dbReference>
<feature type="domain" description="Polymerase nucleotidyl transferase" evidence="1">
    <location>
        <begin position="14"/>
        <end position="98"/>
    </location>
</feature>
<dbReference type="CDD" id="cd05403">
    <property type="entry name" value="NT_KNTase_like"/>
    <property type="match status" value="1"/>
</dbReference>
<keyword evidence="2" id="KW-0808">Transferase</keyword>
<gene>
    <name evidence="2" type="ORF">ENN26_04040</name>
</gene>
<comment type="caution">
    <text evidence="2">The sequence shown here is derived from an EMBL/GenBank/DDBJ whole genome shotgun (WGS) entry which is preliminary data.</text>
</comment>
<reference evidence="2" key="1">
    <citation type="journal article" date="2020" name="mSystems">
        <title>Genome- and Community-Level Interaction Insights into Carbon Utilization and Element Cycling Functions of Hydrothermarchaeota in Hydrothermal Sediment.</title>
        <authorList>
            <person name="Zhou Z."/>
            <person name="Liu Y."/>
            <person name="Xu W."/>
            <person name="Pan J."/>
            <person name="Luo Z.H."/>
            <person name="Li M."/>
        </authorList>
    </citation>
    <scope>NUCLEOTIDE SEQUENCE [LARGE SCALE GENOMIC DNA]</scope>
    <source>
        <strain evidence="2">SpSt-116</strain>
    </source>
</reference>
<dbReference type="EMBL" id="DSAY01000076">
    <property type="protein sequence ID" value="HDP14933.1"/>
    <property type="molecule type" value="Genomic_DNA"/>
</dbReference>
<sequence>MDKQRLKEPYQSLLEELVKALHEKLGDDLVSVVVYGSVARGEARQDSDIDILVVARNLPKSRLARQDLFIEVEEKIKEKIAVVEQQGYLVDFSPIILTPEEAEKTRPLYLDMVYDAIILYDKDNFLTEVLERLESRLKELGAERVKKGKLWYWILKKNYKWGEVIEI</sequence>
<protein>
    <submittedName>
        <fullName evidence="2">Nucleotidyltransferase domain-containing protein</fullName>
    </submittedName>
</protein>
<evidence type="ECO:0000259" key="1">
    <source>
        <dbReference type="Pfam" id="PF01909"/>
    </source>
</evidence>
<dbReference type="InterPro" id="IPR052548">
    <property type="entry name" value="Type_VII_TA_antitoxin"/>
</dbReference>
<organism evidence="2">
    <name type="scientific">Thermofilum adornatum</name>
    <dbReference type="NCBI Taxonomy" id="1365176"/>
    <lineage>
        <taxon>Archaea</taxon>
        <taxon>Thermoproteota</taxon>
        <taxon>Thermoprotei</taxon>
        <taxon>Thermofilales</taxon>
        <taxon>Thermofilaceae</taxon>
        <taxon>Thermofilum</taxon>
    </lineage>
</organism>
<dbReference type="InterPro" id="IPR002934">
    <property type="entry name" value="Polymerase_NTP_transf_dom"/>
</dbReference>
<accession>A0A7C1GRJ9</accession>
<name>A0A7C1GRJ9_9CREN</name>
<evidence type="ECO:0000313" key="2">
    <source>
        <dbReference type="EMBL" id="HDP14933.1"/>
    </source>
</evidence>
<dbReference type="PANTHER" id="PTHR33933">
    <property type="entry name" value="NUCLEOTIDYLTRANSFERASE"/>
    <property type="match status" value="1"/>
</dbReference>
<dbReference type="AlphaFoldDB" id="A0A7C1GRJ9"/>
<proteinExistence type="predicted"/>
<dbReference type="Gene3D" id="3.30.460.10">
    <property type="entry name" value="Beta Polymerase, domain 2"/>
    <property type="match status" value="1"/>
</dbReference>
<dbReference type="PANTHER" id="PTHR33933:SF1">
    <property type="entry name" value="PROTEIN ADENYLYLTRANSFERASE MNTA-RELATED"/>
    <property type="match status" value="1"/>
</dbReference>
<dbReference type="SUPFAM" id="SSF81301">
    <property type="entry name" value="Nucleotidyltransferase"/>
    <property type="match status" value="1"/>
</dbReference>
<dbReference type="Pfam" id="PF01909">
    <property type="entry name" value="NTP_transf_2"/>
    <property type="match status" value="1"/>
</dbReference>
<dbReference type="InterPro" id="IPR043519">
    <property type="entry name" value="NT_sf"/>
</dbReference>